<dbReference type="RefSeq" id="WP_010746626.1">
    <property type="nucleotide sequence ID" value="NZ_BAAAXM010000009.1"/>
</dbReference>
<gene>
    <name evidence="1" type="ORF">P7D78_05380</name>
</gene>
<protein>
    <submittedName>
        <fullName evidence="1">Uncharacterized protein</fullName>
    </submittedName>
</protein>
<proteinExistence type="predicted"/>
<dbReference type="EMBL" id="JARPXM010000003">
    <property type="protein sequence ID" value="MDT2537544.1"/>
    <property type="molecule type" value="Genomic_DNA"/>
</dbReference>
<dbReference type="Proteomes" id="UP001249240">
    <property type="component" value="Unassembled WGS sequence"/>
</dbReference>
<evidence type="ECO:0000313" key="1">
    <source>
        <dbReference type="EMBL" id="MDT2537544.1"/>
    </source>
</evidence>
<organism evidence="1 2">
    <name type="scientific">Enterococcus raffinosus</name>
    <dbReference type="NCBI Taxonomy" id="71452"/>
    <lineage>
        <taxon>Bacteria</taxon>
        <taxon>Bacillati</taxon>
        <taxon>Bacillota</taxon>
        <taxon>Bacilli</taxon>
        <taxon>Lactobacillales</taxon>
        <taxon>Enterococcaceae</taxon>
        <taxon>Enterococcus</taxon>
    </lineage>
</organism>
<evidence type="ECO:0000313" key="2">
    <source>
        <dbReference type="Proteomes" id="UP001249240"/>
    </source>
</evidence>
<reference evidence="1" key="1">
    <citation type="submission" date="2023-03" db="EMBL/GenBank/DDBJ databases">
        <authorList>
            <person name="Shen W."/>
            <person name="Cai J."/>
        </authorList>
    </citation>
    <scope>NUCLEOTIDE SEQUENCE</scope>
    <source>
        <strain evidence="1">B646-2</strain>
    </source>
</reference>
<accession>A0AAW8SXV2</accession>
<comment type="caution">
    <text evidence="1">The sequence shown here is derived from an EMBL/GenBank/DDBJ whole genome shotgun (WGS) entry which is preliminary data.</text>
</comment>
<dbReference type="AlphaFoldDB" id="A0AAW8SXV2"/>
<name>A0AAW8SXV2_9ENTE</name>
<sequence>MNQRQLSREPEVYTFREQKILDYLVFLNEHYPTASRYPVRLLRIKEKRIVPSHYPGRRWYLCPNCKHVFLEDLGDYTYSYRPHAINLIGTYFVYEDWKHKKAIHCCSKSCLAGATVKFAIESLTEEGKKYIHVSNIKVDVLEAIKKFH</sequence>